<evidence type="ECO:0000256" key="4">
    <source>
        <dbReference type="ARBA" id="ARBA00023159"/>
    </source>
</evidence>
<dbReference type="STRING" id="29364.SAMN04487772_10823"/>
<proteinExistence type="predicted"/>
<dbReference type="SUPFAM" id="SSF52172">
    <property type="entry name" value="CheY-like"/>
    <property type="match status" value="1"/>
</dbReference>
<dbReference type="AlphaFoldDB" id="A0A1I0BN23"/>
<evidence type="ECO:0000256" key="1">
    <source>
        <dbReference type="ARBA" id="ARBA00018672"/>
    </source>
</evidence>
<dbReference type="Pfam" id="PF00072">
    <property type="entry name" value="Response_reg"/>
    <property type="match status" value="1"/>
</dbReference>
<dbReference type="PANTHER" id="PTHR37299:SF3">
    <property type="entry name" value="STAGE 0 SPORULATION PROTEIN A HOMOLOG"/>
    <property type="match status" value="1"/>
</dbReference>
<sequence length="244" mass="27970">MKREAVRILICDDDELNLGINKRCVEIISKREEKEVEIYSFQEPAEEMCFLIESDQIEIAILDIELEGNSGIEIARKIMLKNPKVPIIFVTAYEEYKGDAFDVLALGYIEKPLNLEKFNLLFTRALCIAESEKRKKFLELLDVVVNKKHMQLRLSSIVSVEKVLRKVELHTIKGKYTVNGTLSEIERRLGSGFIKISQSVVVNRNKILSVDNTSVYLANGEQHTIGRTYIKQVKNACKKHLQGR</sequence>
<dbReference type="GO" id="GO:0000156">
    <property type="term" value="F:phosphorelay response regulator activity"/>
    <property type="evidence" value="ECO:0007669"/>
    <property type="project" value="InterPro"/>
</dbReference>
<dbReference type="RefSeq" id="WP_092477503.1">
    <property type="nucleotide sequence ID" value="NZ_FOHN01000008.1"/>
</dbReference>
<evidence type="ECO:0000313" key="10">
    <source>
        <dbReference type="EMBL" id="SET08366.1"/>
    </source>
</evidence>
<feature type="domain" description="HTH LytTR-type" evidence="9">
    <location>
        <begin position="141"/>
        <end position="239"/>
    </location>
</feature>
<organism evidence="10 11">
    <name type="scientific">[Clostridium] polysaccharolyticum</name>
    <dbReference type="NCBI Taxonomy" id="29364"/>
    <lineage>
        <taxon>Bacteria</taxon>
        <taxon>Bacillati</taxon>
        <taxon>Bacillota</taxon>
        <taxon>Clostridia</taxon>
        <taxon>Lachnospirales</taxon>
        <taxon>Lachnospiraceae</taxon>
    </lineage>
</organism>
<gene>
    <name evidence="10" type="ORF">SAMN04487772_10823</name>
</gene>
<dbReference type="InterPro" id="IPR007492">
    <property type="entry name" value="LytTR_DNA-bd_dom"/>
</dbReference>
<feature type="domain" description="Response regulatory" evidence="8">
    <location>
        <begin position="7"/>
        <end position="126"/>
    </location>
</feature>
<dbReference type="OrthoDB" id="9809318at2"/>
<comment type="function">
    <text evidence="6">Required for high-level post-exponential phase expression of a series of secreted proteins.</text>
</comment>
<evidence type="ECO:0000313" key="11">
    <source>
        <dbReference type="Proteomes" id="UP000199800"/>
    </source>
</evidence>
<dbReference type="Gene3D" id="3.40.50.2300">
    <property type="match status" value="1"/>
</dbReference>
<dbReference type="Proteomes" id="UP000199800">
    <property type="component" value="Unassembled WGS sequence"/>
</dbReference>
<comment type="function">
    <text evidence="5">May play the central regulatory role in sporulation. It may be an element of the effector pathway responsible for the activation of sporulation genes in response to nutritional stress. Spo0A may act in concert with spo0H (a sigma factor) to control the expression of some genes that are critical to the sporulation process.</text>
</comment>
<keyword evidence="2" id="KW-0963">Cytoplasm</keyword>
<keyword evidence="7" id="KW-0597">Phosphoprotein</keyword>
<keyword evidence="11" id="KW-1185">Reference proteome</keyword>
<dbReference type="SMART" id="SM00448">
    <property type="entry name" value="REC"/>
    <property type="match status" value="1"/>
</dbReference>
<dbReference type="InterPro" id="IPR046947">
    <property type="entry name" value="LytR-like"/>
</dbReference>
<name>A0A1I0BN23_9FIRM</name>
<dbReference type="InterPro" id="IPR001789">
    <property type="entry name" value="Sig_transdc_resp-reg_receiver"/>
</dbReference>
<dbReference type="Pfam" id="PF04397">
    <property type="entry name" value="LytTR"/>
    <property type="match status" value="1"/>
</dbReference>
<protein>
    <recommendedName>
        <fullName evidence="1">Stage 0 sporulation protein A homolog</fullName>
    </recommendedName>
</protein>
<evidence type="ECO:0000256" key="7">
    <source>
        <dbReference type="PROSITE-ProRule" id="PRU00169"/>
    </source>
</evidence>
<dbReference type="PROSITE" id="PS50110">
    <property type="entry name" value="RESPONSE_REGULATORY"/>
    <property type="match status" value="1"/>
</dbReference>
<keyword evidence="3" id="KW-0902">Two-component regulatory system</keyword>
<dbReference type="GO" id="GO:0003677">
    <property type="term" value="F:DNA binding"/>
    <property type="evidence" value="ECO:0007669"/>
    <property type="project" value="InterPro"/>
</dbReference>
<evidence type="ECO:0000256" key="2">
    <source>
        <dbReference type="ARBA" id="ARBA00022490"/>
    </source>
</evidence>
<evidence type="ECO:0000259" key="8">
    <source>
        <dbReference type="PROSITE" id="PS50110"/>
    </source>
</evidence>
<feature type="modified residue" description="4-aspartylphosphate" evidence="7">
    <location>
        <position position="63"/>
    </location>
</feature>
<dbReference type="SMART" id="SM00850">
    <property type="entry name" value="LytTR"/>
    <property type="match status" value="1"/>
</dbReference>
<dbReference type="PANTHER" id="PTHR37299">
    <property type="entry name" value="TRANSCRIPTIONAL REGULATOR-RELATED"/>
    <property type="match status" value="1"/>
</dbReference>
<accession>A0A1I0BN23</accession>
<evidence type="ECO:0000256" key="5">
    <source>
        <dbReference type="ARBA" id="ARBA00024867"/>
    </source>
</evidence>
<dbReference type="InterPro" id="IPR011006">
    <property type="entry name" value="CheY-like_superfamily"/>
</dbReference>
<keyword evidence="4" id="KW-0010">Activator</keyword>
<dbReference type="EMBL" id="FOHN01000008">
    <property type="protein sequence ID" value="SET08366.1"/>
    <property type="molecule type" value="Genomic_DNA"/>
</dbReference>
<evidence type="ECO:0000259" key="9">
    <source>
        <dbReference type="PROSITE" id="PS50930"/>
    </source>
</evidence>
<evidence type="ECO:0000256" key="3">
    <source>
        <dbReference type="ARBA" id="ARBA00023012"/>
    </source>
</evidence>
<reference evidence="10 11" key="1">
    <citation type="submission" date="2016-10" db="EMBL/GenBank/DDBJ databases">
        <authorList>
            <person name="de Groot N.N."/>
        </authorList>
    </citation>
    <scope>NUCLEOTIDE SEQUENCE [LARGE SCALE GENOMIC DNA]</scope>
    <source>
        <strain evidence="10 11">DSM 1801</strain>
    </source>
</reference>
<dbReference type="Gene3D" id="2.40.50.1020">
    <property type="entry name" value="LytTr DNA-binding domain"/>
    <property type="match status" value="1"/>
</dbReference>
<evidence type="ECO:0000256" key="6">
    <source>
        <dbReference type="ARBA" id="ARBA00037164"/>
    </source>
</evidence>
<dbReference type="PROSITE" id="PS50930">
    <property type="entry name" value="HTH_LYTTR"/>
    <property type="match status" value="1"/>
</dbReference>